<protein>
    <recommendedName>
        <fullName evidence="3">Lipoprotein</fullName>
    </recommendedName>
</protein>
<accession>A0ABP6LGQ2</accession>
<name>A0ABP6LGQ2_9ACTN</name>
<evidence type="ECO:0000313" key="1">
    <source>
        <dbReference type="EMBL" id="GAA3043227.1"/>
    </source>
</evidence>
<dbReference type="EMBL" id="BAAAUF010000019">
    <property type="protein sequence ID" value="GAA3043227.1"/>
    <property type="molecule type" value="Genomic_DNA"/>
</dbReference>
<gene>
    <name evidence="1" type="ORF">GCM10010448_27510</name>
</gene>
<dbReference type="Proteomes" id="UP001501532">
    <property type="component" value="Unassembled WGS sequence"/>
</dbReference>
<dbReference type="InterPro" id="IPR058119">
    <property type="entry name" value="SCO0607-like"/>
</dbReference>
<evidence type="ECO:0008006" key="3">
    <source>
        <dbReference type="Google" id="ProtNLM"/>
    </source>
</evidence>
<comment type="caution">
    <text evidence="1">The sequence shown here is derived from an EMBL/GenBank/DDBJ whole genome shotgun (WGS) entry which is preliminary data.</text>
</comment>
<reference evidence="2" key="1">
    <citation type="journal article" date="2019" name="Int. J. Syst. Evol. Microbiol.">
        <title>The Global Catalogue of Microorganisms (GCM) 10K type strain sequencing project: providing services to taxonomists for standard genome sequencing and annotation.</title>
        <authorList>
            <consortium name="The Broad Institute Genomics Platform"/>
            <consortium name="The Broad Institute Genome Sequencing Center for Infectious Disease"/>
            <person name="Wu L."/>
            <person name="Ma J."/>
        </authorList>
    </citation>
    <scope>NUCLEOTIDE SEQUENCE [LARGE SCALE GENOMIC DNA]</scope>
    <source>
        <strain evidence="2">JCM 9091</strain>
    </source>
</reference>
<dbReference type="NCBIfam" id="NF046120">
    <property type="entry name" value="lipo_SCO0607"/>
    <property type="match status" value="1"/>
</dbReference>
<proteinExistence type="predicted"/>
<sequence>MERVVWRCRIPARSGRLRSGLGVLSIRPDASEYAYSRLGGHRRGEWGQPERPERTVRMPRSITRPNTAFRTGRFRAAAATFVGATALVTLTGCSSLEFREDICMSSEYPVLTVGGTGSACVAEGQKPPAGYARYPEGKVPQQVDDEWDVYWRTHTLDKDGNVIDAPDGG</sequence>
<evidence type="ECO:0000313" key="2">
    <source>
        <dbReference type="Proteomes" id="UP001501532"/>
    </source>
</evidence>
<organism evidence="1 2">
    <name type="scientific">Streptomyces glomeratus</name>
    <dbReference type="NCBI Taxonomy" id="284452"/>
    <lineage>
        <taxon>Bacteria</taxon>
        <taxon>Bacillati</taxon>
        <taxon>Actinomycetota</taxon>
        <taxon>Actinomycetes</taxon>
        <taxon>Kitasatosporales</taxon>
        <taxon>Streptomycetaceae</taxon>
        <taxon>Streptomyces</taxon>
    </lineage>
</organism>
<keyword evidence="2" id="KW-1185">Reference proteome</keyword>